<evidence type="ECO:0000313" key="2">
    <source>
        <dbReference type="Proteomes" id="UP000037146"/>
    </source>
</evidence>
<dbReference type="PATRIC" id="fig|1679170.3.peg.3296"/>
<dbReference type="OrthoDB" id="9889068at2"/>
<organism evidence="1 2">
    <name type="scientific">Peribacillus loiseleuriae</name>
    <dbReference type="NCBI Taxonomy" id="1679170"/>
    <lineage>
        <taxon>Bacteria</taxon>
        <taxon>Bacillati</taxon>
        <taxon>Bacillota</taxon>
        <taxon>Bacilli</taxon>
        <taxon>Bacillales</taxon>
        <taxon>Bacillaceae</taxon>
        <taxon>Peribacillus</taxon>
    </lineage>
</organism>
<dbReference type="AlphaFoldDB" id="A0A0K9GVA4"/>
<gene>
    <name evidence="1" type="ORF">AC625_14440</name>
</gene>
<dbReference type="RefSeq" id="WP_049681909.1">
    <property type="nucleotide sequence ID" value="NZ_LFZW01000001.1"/>
</dbReference>
<evidence type="ECO:0000313" key="1">
    <source>
        <dbReference type="EMBL" id="KMY50556.1"/>
    </source>
</evidence>
<dbReference type="Proteomes" id="UP000037146">
    <property type="component" value="Unassembled WGS sequence"/>
</dbReference>
<name>A0A0K9GVA4_9BACI</name>
<accession>A0A0K9GVA4</accession>
<dbReference type="EMBL" id="LFZW01000001">
    <property type="protein sequence ID" value="KMY50556.1"/>
    <property type="molecule type" value="Genomic_DNA"/>
</dbReference>
<keyword evidence="2" id="KW-1185">Reference proteome</keyword>
<reference evidence="2" key="1">
    <citation type="submission" date="2015-07" db="EMBL/GenBank/DDBJ databases">
        <title>Genome sequencing project for genomic taxonomy and phylogenomics of Bacillus-like bacteria.</title>
        <authorList>
            <person name="Liu B."/>
            <person name="Wang J."/>
            <person name="Zhu Y."/>
            <person name="Liu G."/>
            <person name="Chen Q."/>
            <person name="Chen Z."/>
            <person name="Lan J."/>
            <person name="Che J."/>
            <person name="Ge C."/>
            <person name="Shi H."/>
            <person name="Pan Z."/>
            <person name="Liu X."/>
        </authorList>
    </citation>
    <scope>NUCLEOTIDE SEQUENCE [LARGE SCALE GENOMIC DNA]</scope>
    <source>
        <strain evidence="2">FJAT-27997</strain>
    </source>
</reference>
<sequence>MRKMQAESYLNYGDKVRPKDYNDKFWSHEEERAMVIWNVKKYKEKLYAAKVYTDKEVADILKLILGEPSSEDQGFDYNDFIYRFITTKYYADKHGDNTDGYLSEHDSFTKGIQSLANEILNVSPNKTWLSSVRLSQIGKKEVSLYRKNEDGECEIDFDLLDTSYMRLHDDQKSQLLKRLSEDMKKKQRKISEQDLIEYPELLKMETSIISTIEKLGLDLNETERMIKQEEFIKEYELWLASEKEKTFAAWREGRGRKSLSVIQGKTGREAAYEIDVNSVMKPMKDELQLDAKWNQLISFYKLKPTGKSQYFELKKLVNTTRYEMFVMKEELRKPVRSAKGKDTTVNEVDSIIDLENIEHIKALLSFQTSQEKVHDGYKTNTYGKKVQKQKRFTTYHQIYSMLNTKYQDKTDRYTYLTLLDFKEAIKNADLTDIERGSLNAVLGECDIKNEHPYQRAVIYLDKVHGVKKKNRDIKYMMENKVSNEIHKAYFDILDNIVS</sequence>
<comment type="caution">
    <text evidence="1">The sequence shown here is derived from an EMBL/GenBank/DDBJ whole genome shotgun (WGS) entry which is preliminary data.</text>
</comment>
<protein>
    <submittedName>
        <fullName evidence="1">Uncharacterized protein</fullName>
    </submittedName>
</protein>
<proteinExistence type="predicted"/>